<keyword evidence="1" id="KW-1133">Transmembrane helix</keyword>
<comment type="caution">
    <text evidence="2">The sequence shown here is derived from an EMBL/GenBank/DDBJ whole genome shotgun (WGS) entry which is preliminary data.</text>
</comment>
<proteinExistence type="predicted"/>
<keyword evidence="3" id="KW-1185">Reference proteome</keyword>
<organism evidence="2 3">
    <name type="scientific">Diversispora epigaea</name>
    <dbReference type="NCBI Taxonomy" id="1348612"/>
    <lineage>
        <taxon>Eukaryota</taxon>
        <taxon>Fungi</taxon>
        <taxon>Fungi incertae sedis</taxon>
        <taxon>Mucoromycota</taxon>
        <taxon>Glomeromycotina</taxon>
        <taxon>Glomeromycetes</taxon>
        <taxon>Diversisporales</taxon>
        <taxon>Diversisporaceae</taxon>
        <taxon>Diversispora</taxon>
    </lineage>
</organism>
<name>A0A397JLR1_9GLOM</name>
<gene>
    <name evidence="2" type="ORF">Glove_54g161</name>
</gene>
<evidence type="ECO:0000313" key="2">
    <source>
        <dbReference type="EMBL" id="RHZ86114.1"/>
    </source>
</evidence>
<sequence length="108" mass="11802">MFIFGACIYRIIRNKLRATCRAKVRKSASRVESCSDCHIYIDVTIQALCFQHCTTNTLNNNIKTSTSKALSPSSGSQLQGDSSHALSIYSLLVYSVVMCVIGGGILFC</sequence>
<protein>
    <submittedName>
        <fullName evidence="2">Uncharacterized protein</fullName>
    </submittedName>
</protein>
<reference evidence="2 3" key="1">
    <citation type="submission" date="2018-08" db="EMBL/GenBank/DDBJ databases">
        <title>Genome and evolution of the arbuscular mycorrhizal fungus Diversispora epigaea (formerly Glomus versiforme) and its bacterial endosymbionts.</title>
        <authorList>
            <person name="Sun X."/>
            <person name="Fei Z."/>
            <person name="Harrison M."/>
        </authorList>
    </citation>
    <scope>NUCLEOTIDE SEQUENCE [LARGE SCALE GENOMIC DNA]</scope>
    <source>
        <strain evidence="2 3">IT104</strain>
    </source>
</reference>
<evidence type="ECO:0000256" key="1">
    <source>
        <dbReference type="SAM" id="Phobius"/>
    </source>
</evidence>
<evidence type="ECO:0000313" key="3">
    <source>
        <dbReference type="Proteomes" id="UP000266861"/>
    </source>
</evidence>
<dbReference type="AlphaFoldDB" id="A0A397JLR1"/>
<accession>A0A397JLR1</accession>
<dbReference type="Proteomes" id="UP000266861">
    <property type="component" value="Unassembled WGS sequence"/>
</dbReference>
<dbReference type="EMBL" id="PQFF01000051">
    <property type="protein sequence ID" value="RHZ86114.1"/>
    <property type="molecule type" value="Genomic_DNA"/>
</dbReference>
<feature type="transmembrane region" description="Helical" evidence="1">
    <location>
        <begin position="86"/>
        <end position="107"/>
    </location>
</feature>
<keyword evidence="1" id="KW-0472">Membrane</keyword>
<keyword evidence="1" id="KW-0812">Transmembrane</keyword>